<evidence type="ECO:0000313" key="4">
    <source>
        <dbReference type="Proteomes" id="UP000314294"/>
    </source>
</evidence>
<protein>
    <submittedName>
        <fullName evidence="3">Uncharacterized protein</fullName>
    </submittedName>
</protein>
<feature type="compositionally biased region" description="Pro residues" evidence="1">
    <location>
        <begin position="130"/>
        <end position="139"/>
    </location>
</feature>
<sequence length="206" mass="22765">MSLFYLAMSLLDLAMSLFYLAMSFLCLAMSLFYLAMSLFYLAMSLLCLAMSLLDLAMSLLDLAMSIFYLAMSLLCLAMSLLNVAMSLLNVATSLLYVSLRCAMYVYSPSSSEMSILLPCGASPFRLSPTHSPPVPPPRLQTPNGGRTNEFNLRRKARISIDGDVRRGRRCGRWSGVHLQGLLSYRHGKVKLCGVMVAGSLYDRADN</sequence>
<dbReference type="AlphaFoldDB" id="A0A4Z2GFC0"/>
<feature type="transmembrane region" description="Helical" evidence="2">
    <location>
        <begin position="66"/>
        <end position="97"/>
    </location>
</feature>
<feature type="region of interest" description="Disordered" evidence="1">
    <location>
        <begin position="128"/>
        <end position="148"/>
    </location>
</feature>
<reference evidence="3 4" key="1">
    <citation type="submission" date="2019-03" db="EMBL/GenBank/DDBJ databases">
        <title>First draft genome of Liparis tanakae, snailfish: a comprehensive survey of snailfish specific genes.</title>
        <authorList>
            <person name="Kim W."/>
            <person name="Song I."/>
            <person name="Jeong J.-H."/>
            <person name="Kim D."/>
            <person name="Kim S."/>
            <person name="Ryu S."/>
            <person name="Song J.Y."/>
            <person name="Lee S.K."/>
        </authorList>
    </citation>
    <scope>NUCLEOTIDE SEQUENCE [LARGE SCALE GENOMIC DNA]</scope>
    <source>
        <tissue evidence="3">Muscle</tissue>
    </source>
</reference>
<keyword evidence="2" id="KW-1133">Transmembrane helix</keyword>
<evidence type="ECO:0000256" key="1">
    <source>
        <dbReference type="SAM" id="MobiDB-lite"/>
    </source>
</evidence>
<accession>A0A4Z2GFC0</accession>
<gene>
    <name evidence="3" type="ORF">EYF80_038222</name>
</gene>
<dbReference type="EMBL" id="SRLO01000577">
    <property type="protein sequence ID" value="TNN51583.1"/>
    <property type="molecule type" value="Genomic_DNA"/>
</dbReference>
<feature type="transmembrane region" description="Helical" evidence="2">
    <location>
        <begin position="6"/>
        <end position="31"/>
    </location>
</feature>
<evidence type="ECO:0000313" key="3">
    <source>
        <dbReference type="EMBL" id="TNN51583.1"/>
    </source>
</evidence>
<keyword evidence="4" id="KW-1185">Reference proteome</keyword>
<name>A0A4Z2GFC0_9TELE</name>
<proteinExistence type="predicted"/>
<comment type="caution">
    <text evidence="3">The sequence shown here is derived from an EMBL/GenBank/DDBJ whole genome shotgun (WGS) entry which is preliminary data.</text>
</comment>
<keyword evidence="2" id="KW-0472">Membrane</keyword>
<evidence type="ECO:0000256" key="2">
    <source>
        <dbReference type="SAM" id="Phobius"/>
    </source>
</evidence>
<organism evidence="3 4">
    <name type="scientific">Liparis tanakae</name>
    <name type="common">Tanaka's snailfish</name>
    <dbReference type="NCBI Taxonomy" id="230148"/>
    <lineage>
        <taxon>Eukaryota</taxon>
        <taxon>Metazoa</taxon>
        <taxon>Chordata</taxon>
        <taxon>Craniata</taxon>
        <taxon>Vertebrata</taxon>
        <taxon>Euteleostomi</taxon>
        <taxon>Actinopterygii</taxon>
        <taxon>Neopterygii</taxon>
        <taxon>Teleostei</taxon>
        <taxon>Neoteleostei</taxon>
        <taxon>Acanthomorphata</taxon>
        <taxon>Eupercaria</taxon>
        <taxon>Perciformes</taxon>
        <taxon>Cottioidei</taxon>
        <taxon>Cottales</taxon>
        <taxon>Liparidae</taxon>
        <taxon>Liparis</taxon>
    </lineage>
</organism>
<dbReference type="Proteomes" id="UP000314294">
    <property type="component" value="Unassembled WGS sequence"/>
</dbReference>
<keyword evidence="2" id="KW-0812">Transmembrane</keyword>
<feature type="transmembrane region" description="Helical" evidence="2">
    <location>
        <begin position="38"/>
        <end position="60"/>
    </location>
</feature>